<evidence type="ECO:0000313" key="2">
    <source>
        <dbReference type="Proteomes" id="UP001141806"/>
    </source>
</evidence>
<dbReference type="EMBL" id="JAMYWD010000005">
    <property type="protein sequence ID" value="KAJ4971791.1"/>
    <property type="molecule type" value="Genomic_DNA"/>
</dbReference>
<reference evidence="1" key="1">
    <citation type="journal article" date="2023" name="Plant J.">
        <title>The genome of the king protea, Protea cynaroides.</title>
        <authorList>
            <person name="Chang J."/>
            <person name="Duong T.A."/>
            <person name="Schoeman C."/>
            <person name="Ma X."/>
            <person name="Roodt D."/>
            <person name="Barker N."/>
            <person name="Li Z."/>
            <person name="Van de Peer Y."/>
            <person name="Mizrachi E."/>
        </authorList>
    </citation>
    <scope>NUCLEOTIDE SEQUENCE</scope>
    <source>
        <tissue evidence="1">Young leaves</tissue>
    </source>
</reference>
<organism evidence="1 2">
    <name type="scientific">Protea cynaroides</name>
    <dbReference type="NCBI Taxonomy" id="273540"/>
    <lineage>
        <taxon>Eukaryota</taxon>
        <taxon>Viridiplantae</taxon>
        <taxon>Streptophyta</taxon>
        <taxon>Embryophyta</taxon>
        <taxon>Tracheophyta</taxon>
        <taxon>Spermatophyta</taxon>
        <taxon>Magnoliopsida</taxon>
        <taxon>Proteales</taxon>
        <taxon>Proteaceae</taxon>
        <taxon>Protea</taxon>
    </lineage>
</organism>
<dbReference type="AlphaFoldDB" id="A0A9Q0KK86"/>
<dbReference type="Proteomes" id="UP001141806">
    <property type="component" value="Unassembled WGS sequence"/>
</dbReference>
<comment type="caution">
    <text evidence="1">The sequence shown here is derived from an EMBL/GenBank/DDBJ whole genome shotgun (WGS) entry which is preliminary data.</text>
</comment>
<proteinExistence type="predicted"/>
<sequence length="181" mass="20618">MANLLWELFSLDGRSGLGALLNEPGWQIWFGSSSQRTRRRLGDSGPLLNANGMLPSEQRGCLGDSPSWNSLENVLGGVIGIDHPQALGRRLPTQKHNYKKLRLVRGSEEHTILGDVDDGENNRLLCRSRGVDSCRRGRLDHWFWLNGRMDLYRGIQRVRLCRGVLLRRRQSSFVSLTKQQR</sequence>
<protein>
    <submittedName>
        <fullName evidence="1">Uncharacterized protein</fullName>
    </submittedName>
</protein>
<accession>A0A9Q0KK86</accession>
<evidence type="ECO:0000313" key="1">
    <source>
        <dbReference type="EMBL" id="KAJ4971791.1"/>
    </source>
</evidence>
<keyword evidence="2" id="KW-1185">Reference proteome</keyword>
<name>A0A9Q0KK86_9MAGN</name>
<gene>
    <name evidence="1" type="ORF">NE237_004890</name>
</gene>